<dbReference type="InterPro" id="IPR025827">
    <property type="entry name" value="Zn_ribbon_recom_dom"/>
</dbReference>
<dbReference type="InterPro" id="IPR036162">
    <property type="entry name" value="Resolvase-like_N_sf"/>
</dbReference>
<dbReference type="Pfam" id="PF00239">
    <property type="entry name" value="Resolvase"/>
    <property type="match status" value="1"/>
</dbReference>
<dbReference type="GO" id="GO:0000150">
    <property type="term" value="F:DNA strand exchange activity"/>
    <property type="evidence" value="ECO:0007669"/>
    <property type="project" value="InterPro"/>
</dbReference>
<organism evidence="5 6">
    <name type="scientific">Vibrio bivalvicida</name>
    <dbReference type="NCBI Taxonomy" id="1276888"/>
    <lineage>
        <taxon>Bacteria</taxon>
        <taxon>Pseudomonadati</taxon>
        <taxon>Pseudomonadota</taxon>
        <taxon>Gammaproteobacteria</taxon>
        <taxon>Vibrionales</taxon>
        <taxon>Vibrionaceae</taxon>
        <taxon>Vibrio</taxon>
        <taxon>Vibrio oreintalis group</taxon>
    </lineage>
</organism>
<feature type="domain" description="Resolvase/invertase-type recombinase catalytic" evidence="3">
    <location>
        <begin position="3"/>
        <end position="162"/>
    </location>
</feature>
<dbReference type="PROSITE" id="PS51737">
    <property type="entry name" value="RECOMBINASE_DNA_BIND"/>
    <property type="match status" value="1"/>
</dbReference>
<evidence type="ECO:0000313" key="6">
    <source>
        <dbReference type="Proteomes" id="UP000078406"/>
    </source>
</evidence>
<keyword evidence="2" id="KW-0233">DNA recombination</keyword>
<evidence type="ECO:0000259" key="4">
    <source>
        <dbReference type="PROSITE" id="PS51737"/>
    </source>
</evidence>
<name>A0A177XVP7_9VIBR</name>
<keyword evidence="1" id="KW-0238">DNA-binding</keyword>
<dbReference type="InterPro" id="IPR038109">
    <property type="entry name" value="DNA_bind_recomb_sf"/>
</dbReference>
<dbReference type="SUPFAM" id="SSF53041">
    <property type="entry name" value="Resolvase-like"/>
    <property type="match status" value="1"/>
</dbReference>
<dbReference type="InterPro" id="IPR006119">
    <property type="entry name" value="Resolv_N"/>
</dbReference>
<evidence type="ECO:0008006" key="7">
    <source>
        <dbReference type="Google" id="ProtNLM"/>
    </source>
</evidence>
<evidence type="ECO:0000313" key="5">
    <source>
        <dbReference type="EMBL" id="OAJ92426.1"/>
    </source>
</evidence>
<dbReference type="CDD" id="cd00338">
    <property type="entry name" value="Ser_Recombinase"/>
    <property type="match status" value="1"/>
</dbReference>
<dbReference type="SMART" id="SM00857">
    <property type="entry name" value="Resolvase"/>
    <property type="match status" value="1"/>
</dbReference>
<reference evidence="5 6" key="1">
    <citation type="journal article" date="2016" name="Syst. Appl. Microbiol.">
        <title>Vibrio bivalvicida sp. nov., a novel larval pathogen for bivalve molluscs reared in a hatchery.</title>
        <authorList>
            <person name="Dubert J."/>
            <person name="Romalde J.L."/>
            <person name="Prado S."/>
            <person name="Barja J.L."/>
        </authorList>
    </citation>
    <scope>NUCLEOTIDE SEQUENCE [LARGE SCALE GENOMIC DNA]</scope>
    <source>
        <strain evidence="5 6">605</strain>
    </source>
</reference>
<evidence type="ECO:0000259" key="3">
    <source>
        <dbReference type="PROSITE" id="PS51736"/>
    </source>
</evidence>
<dbReference type="PROSITE" id="PS51736">
    <property type="entry name" value="RECOMBINASES_3"/>
    <property type="match status" value="1"/>
</dbReference>
<accession>A0A177XVP7</accession>
<dbReference type="PANTHER" id="PTHR30461">
    <property type="entry name" value="DNA-INVERTASE FROM LAMBDOID PROPHAGE"/>
    <property type="match status" value="1"/>
</dbReference>
<evidence type="ECO:0000256" key="2">
    <source>
        <dbReference type="ARBA" id="ARBA00023172"/>
    </source>
</evidence>
<feature type="domain" description="Recombinase" evidence="4">
    <location>
        <begin position="175"/>
        <end position="286"/>
    </location>
</feature>
<dbReference type="PANTHER" id="PTHR30461:SF2">
    <property type="entry name" value="SERINE RECOMBINASE PINE-RELATED"/>
    <property type="match status" value="1"/>
</dbReference>
<dbReference type="GO" id="GO:0003677">
    <property type="term" value="F:DNA binding"/>
    <property type="evidence" value="ECO:0007669"/>
    <property type="project" value="UniProtKB-KW"/>
</dbReference>
<dbReference type="Proteomes" id="UP000078406">
    <property type="component" value="Unassembled WGS sequence"/>
</dbReference>
<dbReference type="EMBL" id="LLEI02000083">
    <property type="protein sequence ID" value="OAJ92426.1"/>
    <property type="molecule type" value="Genomic_DNA"/>
</dbReference>
<dbReference type="InterPro" id="IPR050639">
    <property type="entry name" value="SSR_resolvase"/>
</dbReference>
<dbReference type="InterPro" id="IPR011109">
    <property type="entry name" value="DNA_bind_recombinase_dom"/>
</dbReference>
<dbReference type="Pfam" id="PF13408">
    <property type="entry name" value="Zn_ribbon_recom"/>
    <property type="match status" value="1"/>
</dbReference>
<evidence type="ECO:0000256" key="1">
    <source>
        <dbReference type="ARBA" id="ARBA00023125"/>
    </source>
</evidence>
<protein>
    <recommendedName>
        <fullName evidence="7">Recombinase family protein</fullName>
    </recommendedName>
</protein>
<comment type="caution">
    <text evidence="5">The sequence shown here is derived from an EMBL/GenBank/DDBJ whole genome shotgun (WGS) entry which is preliminary data.</text>
</comment>
<dbReference type="Pfam" id="PF07508">
    <property type="entry name" value="Recombinase"/>
    <property type="match status" value="1"/>
</dbReference>
<dbReference type="RefSeq" id="WP_054962502.1">
    <property type="nucleotide sequence ID" value="NZ_LLEI02000083.1"/>
</dbReference>
<dbReference type="Gene3D" id="3.40.50.1390">
    <property type="entry name" value="Resolvase, N-terminal catalytic domain"/>
    <property type="match status" value="1"/>
</dbReference>
<dbReference type="AlphaFoldDB" id="A0A177XVP7"/>
<dbReference type="Gene3D" id="3.90.1750.20">
    <property type="entry name" value="Putative Large Serine Recombinase, Chain B, Domain 2"/>
    <property type="match status" value="1"/>
</dbReference>
<gene>
    <name evidence="5" type="ORF">APB76_20750</name>
</gene>
<proteinExistence type="predicted"/>
<sequence length="507" mass="56385">MGKVYSYIRFSKKEQGAGSSTARQLKYAEDYAKKHGLELDSTLVDDGLSAYHAKHLSKGALGLFLAAVESGDVEPDSTLIIERLDRLSRQKPRQAQALLSQIIDYGITVVTASDGAVYNEQTIDDDPMKLVYSLLIAIRANEESETKAQRSKAAIQHNINQFQKHKIRSLGGAVPAWFDRLNASQGWEYKLNEKADTVRRIVELSLNGTGAKTIARIINSEGHTTFGKSENWGMTSVVSVLKNPALFGRRVVNSNGSIMLDDYYPAVVSRKDFDAVQYRLNKRKNTKGSEKFVNLITGLGKGFCTCGYCGSAIATQNQIFKTKSGERIVRRMHCTATKESGQCHSSKRIEKVEEAVLMFMMERNLDTLKTGDTQSYEIEIDTIDKKIRKMVSLQLALETSELPDDFLDSLAQLRARKAELSDKAAKGGIDIELNEQFKALGEKAIKLENSEARTTVRQIIRDSVASIRIWTCGVELVNEPDIAIEFKNGTRGLISIRGQEIIAQQLS</sequence>